<evidence type="ECO:0000256" key="11">
    <source>
        <dbReference type="ARBA" id="ARBA00023136"/>
    </source>
</evidence>
<keyword evidence="10 15" id="KW-0408">Iron</keyword>
<dbReference type="VEuPathDB" id="FungiDB:PABG_04599"/>
<keyword evidence="7" id="KW-0336">GPI-anchor</keyword>
<keyword evidence="14" id="KW-0449">Lipoprotein</keyword>
<feature type="domain" description="CFEM" evidence="18">
    <location>
        <begin position="9"/>
        <end position="118"/>
    </location>
</feature>
<evidence type="ECO:0000256" key="4">
    <source>
        <dbReference type="ARBA" id="ARBA00022475"/>
    </source>
</evidence>
<dbReference type="VEuPathDB" id="FungiDB:PADG_05000"/>
<feature type="disulfide bond" evidence="15">
    <location>
        <begin position="60"/>
        <end position="93"/>
    </location>
</feature>
<evidence type="ECO:0000256" key="3">
    <source>
        <dbReference type="ARBA" id="ARBA00010031"/>
    </source>
</evidence>
<comment type="caution">
    <text evidence="15">Lacks conserved residue(s) required for the propagation of feature annotation.</text>
</comment>
<evidence type="ECO:0000313" key="19">
    <source>
        <dbReference type="EMBL" id="ABA33784.1"/>
    </source>
</evidence>
<proteinExistence type="evidence at transcript level"/>
<dbReference type="GO" id="GO:0046872">
    <property type="term" value="F:metal ion binding"/>
    <property type="evidence" value="ECO:0007669"/>
    <property type="project" value="UniProtKB-UniRule"/>
</dbReference>
<evidence type="ECO:0000256" key="9">
    <source>
        <dbReference type="ARBA" id="ARBA00022729"/>
    </source>
</evidence>
<name>Q3HWW8_PARBR</name>
<organism evidence="19">
    <name type="scientific">Paracoccidioides brasiliensis</name>
    <dbReference type="NCBI Taxonomy" id="121759"/>
    <lineage>
        <taxon>Eukaryota</taxon>
        <taxon>Fungi</taxon>
        <taxon>Dikarya</taxon>
        <taxon>Ascomycota</taxon>
        <taxon>Pezizomycotina</taxon>
        <taxon>Eurotiomycetes</taxon>
        <taxon>Eurotiomycetidae</taxon>
        <taxon>Onygenales</taxon>
        <taxon>Ajellomycetaceae</taxon>
        <taxon>Paracoccidioides</taxon>
    </lineage>
</organism>
<evidence type="ECO:0000313" key="20">
    <source>
        <dbReference type="EMBL" id="ABW24031.1"/>
    </source>
</evidence>
<evidence type="ECO:0000256" key="5">
    <source>
        <dbReference type="ARBA" id="ARBA00022525"/>
    </source>
</evidence>
<evidence type="ECO:0000259" key="18">
    <source>
        <dbReference type="PROSITE" id="PS52012"/>
    </source>
</evidence>
<evidence type="ECO:0000256" key="6">
    <source>
        <dbReference type="ARBA" id="ARBA00022617"/>
    </source>
</evidence>
<keyword evidence="4" id="KW-1003">Cell membrane</keyword>
<feature type="compositionally biased region" description="Low complexity" evidence="16">
    <location>
        <begin position="115"/>
        <end position="139"/>
    </location>
</feature>
<reference evidence="19" key="1">
    <citation type="submission" date="2005-08" db="EMBL/GenBank/DDBJ databases">
        <authorList>
            <person name="Castro K.P."/>
            <person name="Castro N.S."/>
            <person name="Felipe M.S.S."/>
            <person name="Maia Z.A."/>
            <person name="Pereira M."/>
            <person name="Soares C.M.A."/>
        </authorList>
    </citation>
    <scope>NUCLEOTIDE SEQUENCE</scope>
</reference>
<keyword evidence="6 15" id="KW-0349">Heme</keyword>
<feature type="signal peptide" evidence="17">
    <location>
        <begin position="1"/>
        <end position="28"/>
    </location>
</feature>
<feature type="binding site" description="axial binding residue" evidence="15">
    <location>
        <position position="55"/>
    </location>
    <ligand>
        <name>heme</name>
        <dbReference type="ChEBI" id="CHEBI:30413"/>
    </ligand>
    <ligandPart>
        <name>Fe</name>
        <dbReference type="ChEBI" id="CHEBI:18248"/>
    </ligandPart>
</feature>
<dbReference type="GO" id="GO:0005886">
    <property type="term" value="C:plasma membrane"/>
    <property type="evidence" value="ECO:0007669"/>
    <property type="project" value="UniProtKB-SubCell"/>
</dbReference>
<dbReference type="PANTHER" id="PTHR37928:SF2">
    <property type="entry name" value="GPI ANCHORED CFEM DOMAIN PROTEIN (AFU_ORTHOLOGUE AFUA_6G10580)"/>
    <property type="match status" value="1"/>
</dbReference>
<sequence length="194" mass="19627">MILKHFNTFKMQFSHALIALVAASLANAQLPNIPPCALSCLVDALGNDGCSQLTDFECHCKKPELPGKITPCVEKSCDVAAQSSVSNLVIKQCSSAGVPIKLPPIGGGGTTTSDPSVPTTKPTGKPTTTSPSYPTTNPSEGPTVSRIPSGTGSKPVPTSTPTTSRPAEFPGAGSNLNANIGGVAAALLAVAAYL</sequence>
<evidence type="ECO:0000256" key="17">
    <source>
        <dbReference type="SAM" id="SignalP"/>
    </source>
</evidence>
<evidence type="ECO:0000256" key="1">
    <source>
        <dbReference type="ARBA" id="ARBA00004609"/>
    </source>
</evidence>
<keyword evidence="13" id="KW-0325">Glycoprotein</keyword>
<gene>
    <name evidence="20" type="primary">PRA</name>
</gene>
<feature type="compositionally biased region" description="Low complexity" evidence="16">
    <location>
        <begin position="148"/>
        <end position="166"/>
    </location>
</feature>
<keyword evidence="5" id="KW-0964">Secreted</keyword>
<evidence type="ECO:0000256" key="15">
    <source>
        <dbReference type="PROSITE-ProRule" id="PRU01356"/>
    </source>
</evidence>
<evidence type="ECO:0000256" key="16">
    <source>
        <dbReference type="SAM" id="MobiDB-lite"/>
    </source>
</evidence>
<evidence type="ECO:0000256" key="12">
    <source>
        <dbReference type="ARBA" id="ARBA00023157"/>
    </source>
</evidence>
<dbReference type="InterPro" id="IPR008427">
    <property type="entry name" value="Extracellular_membr_CFEM_dom"/>
</dbReference>
<feature type="region of interest" description="Disordered" evidence="16">
    <location>
        <begin position="104"/>
        <end position="170"/>
    </location>
</feature>
<evidence type="ECO:0000256" key="7">
    <source>
        <dbReference type="ARBA" id="ARBA00022622"/>
    </source>
</evidence>
<evidence type="ECO:0000256" key="2">
    <source>
        <dbReference type="ARBA" id="ARBA00004613"/>
    </source>
</evidence>
<dbReference type="GO" id="GO:0098552">
    <property type="term" value="C:side of membrane"/>
    <property type="evidence" value="ECO:0007669"/>
    <property type="project" value="UniProtKB-KW"/>
</dbReference>
<comment type="similarity">
    <text evidence="3">Belongs to the RBT5 family.</text>
</comment>
<dbReference type="PROSITE" id="PS52012">
    <property type="entry name" value="CFEM"/>
    <property type="match status" value="1"/>
</dbReference>
<dbReference type="EMBL" id="EU177004">
    <property type="protein sequence ID" value="ABW24031.1"/>
    <property type="molecule type" value="Genomic_DNA"/>
</dbReference>
<reference evidence="20" key="2">
    <citation type="submission" date="2007-09" db="EMBL/GenBank/DDBJ databases">
        <title>The proline rich antigen-like (PRA) of Paracoccidioides brasiliensis.</title>
        <authorList>
            <person name="Castro K.P."/>
            <person name="Castro N.S."/>
            <person name="Felipe M.S.S."/>
            <person name="Soares C.M.A."/>
        </authorList>
    </citation>
    <scope>NUCLEOTIDE SEQUENCE</scope>
</reference>
<keyword evidence="8 15" id="KW-0479">Metal-binding</keyword>
<dbReference type="EMBL" id="DQ186602">
    <property type="protein sequence ID" value="ABA33784.1"/>
    <property type="molecule type" value="mRNA"/>
</dbReference>
<dbReference type="Pfam" id="PF05730">
    <property type="entry name" value="CFEM"/>
    <property type="match status" value="1"/>
</dbReference>
<evidence type="ECO:0000256" key="14">
    <source>
        <dbReference type="ARBA" id="ARBA00023288"/>
    </source>
</evidence>
<dbReference type="InterPro" id="IPR051735">
    <property type="entry name" value="CFEM_domain"/>
</dbReference>
<dbReference type="SMART" id="SM00747">
    <property type="entry name" value="CFEM"/>
    <property type="match status" value="1"/>
</dbReference>
<feature type="chain" id="PRO_5007701984" evidence="17">
    <location>
        <begin position="29"/>
        <end position="194"/>
    </location>
</feature>
<dbReference type="GO" id="GO:0005576">
    <property type="term" value="C:extracellular region"/>
    <property type="evidence" value="ECO:0007669"/>
    <property type="project" value="UniProtKB-SubCell"/>
</dbReference>
<accession>Q3HWW8</accession>
<keyword evidence="11" id="KW-0472">Membrane</keyword>
<evidence type="ECO:0000256" key="8">
    <source>
        <dbReference type="ARBA" id="ARBA00022723"/>
    </source>
</evidence>
<keyword evidence="12 15" id="KW-1015">Disulfide bond</keyword>
<keyword evidence="9 17" id="KW-0732">Signal</keyword>
<comment type="subcellular location">
    <subcellularLocation>
        <location evidence="1">Cell membrane</location>
        <topology evidence="1">Lipid-anchor</topology>
        <topology evidence="1">GPI-anchor</topology>
    </subcellularLocation>
    <subcellularLocation>
        <location evidence="2">Secreted</location>
    </subcellularLocation>
</comment>
<dbReference type="PANTHER" id="PTHR37928">
    <property type="entry name" value="CFEM DOMAIN PROTEIN (AFU_ORTHOLOGUE AFUA_6G14090)"/>
    <property type="match status" value="1"/>
</dbReference>
<evidence type="ECO:0000256" key="13">
    <source>
        <dbReference type="ARBA" id="ARBA00023180"/>
    </source>
</evidence>
<protein>
    <submittedName>
        <fullName evidence="19">Proline rich antigen-like protein</fullName>
    </submittedName>
</protein>
<evidence type="ECO:0000256" key="10">
    <source>
        <dbReference type="ARBA" id="ARBA00023004"/>
    </source>
</evidence>
<dbReference type="AlphaFoldDB" id="Q3HWW8"/>